<proteinExistence type="inferred from homology"/>
<protein>
    <submittedName>
        <fullName evidence="3">Short-chain dehydrogenase</fullName>
    </submittedName>
</protein>
<dbReference type="SUPFAM" id="SSF51735">
    <property type="entry name" value="NAD(P)-binding Rossmann-fold domains"/>
    <property type="match status" value="1"/>
</dbReference>
<dbReference type="PANTHER" id="PTHR42760:SF78">
    <property type="entry name" value="3-OXOACYL-[ACYL-CARRIER-PROTEIN] REDUCTASE [NADH]"/>
    <property type="match status" value="1"/>
</dbReference>
<dbReference type="FunFam" id="3.40.50.720:FF:000084">
    <property type="entry name" value="Short-chain dehydrogenase reductase"/>
    <property type="match status" value="1"/>
</dbReference>
<dbReference type="EMBL" id="PGTB01000033">
    <property type="protein sequence ID" value="PJE36701.1"/>
    <property type="molecule type" value="Genomic_DNA"/>
</dbReference>
<dbReference type="PRINTS" id="PR00080">
    <property type="entry name" value="SDRFAMILY"/>
</dbReference>
<dbReference type="Proteomes" id="UP000231553">
    <property type="component" value="Unassembled WGS sequence"/>
</dbReference>
<evidence type="ECO:0000313" key="3">
    <source>
        <dbReference type="EMBL" id="PJE36701.1"/>
    </source>
</evidence>
<reference evidence="3 4" key="1">
    <citation type="journal article" date="2018" name="Int. J. Syst. Evol. Microbiol.">
        <title>Pseudooceanicola lipolyticus sp. nov., a marine alphaproteobacterium, reclassification of Oceanicola flagellatus as Pseudooceanicola flagellatus comb. nov. and emended description of the genus Pseudooceanicola.</title>
        <authorList>
            <person name="Huang M.-M."/>
            <person name="Guo L.-L."/>
            <person name="Wu Y.-H."/>
            <person name="Lai Q.-L."/>
            <person name="Shao Z.-Z."/>
            <person name="Wang C.-S."/>
            <person name="Wu M."/>
            <person name="Xu X.-W."/>
        </authorList>
    </citation>
    <scope>NUCLEOTIDE SEQUENCE [LARGE SCALE GENOMIC DNA]</scope>
    <source>
        <strain evidence="3 4">157</strain>
    </source>
</reference>
<comment type="caution">
    <text evidence="3">The sequence shown here is derived from an EMBL/GenBank/DDBJ whole genome shotgun (WGS) entry which is preliminary data.</text>
</comment>
<evidence type="ECO:0000313" key="4">
    <source>
        <dbReference type="Proteomes" id="UP000231553"/>
    </source>
</evidence>
<keyword evidence="4" id="KW-1185">Reference proteome</keyword>
<dbReference type="Pfam" id="PF13561">
    <property type="entry name" value="adh_short_C2"/>
    <property type="match status" value="1"/>
</dbReference>
<name>A0A2M8J1P9_9RHOB</name>
<dbReference type="PRINTS" id="PR00081">
    <property type="entry name" value="GDHRDH"/>
</dbReference>
<dbReference type="InterPro" id="IPR057326">
    <property type="entry name" value="KR_dom"/>
</dbReference>
<gene>
    <name evidence="3" type="ORF">CVM52_10655</name>
</gene>
<dbReference type="GO" id="GO:0016616">
    <property type="term" value="F:oxidoreductase activity, acting on the CH-OH group of donors, NAD or NADP as acceptor"/>
    <property type="evidence" value="ECO:0007669"/>
    <property type="project" value="TreeGrafter"/>
</dbReference>
<dbReference type="OrthoDB" id="9779623at2"/>
<sequence length="271" mass="28289">MPRHSPPVSRFRSTEDALPKPRFAGRTAVVTGAARGIGAATALRLSQDGARVLLVDQLDQVEETANAMGQTGLILDLAEPGASASVLAQLDGMDVGPLDILVNNAGIGGSRLLPDSDDAHLLRLIEVNLRAVISLTRDLSPRLRRPGGRVVNVSSIFGMIGNAGTIGYGVAKAGIAQFSRQLATELGPKGITVNAIAPGVVATEMTQEHLKSSRYRQLQVAPIPLGRISQPHEQAAVIAFLASDEASFVSGAVLPVDGGFLATRHAPFSTE</sequence>
<dbReference type="SMART" id="SM00822">
    <property type="entry name" value="PKS_KR"/>
    <property type="match status" value="1"/>
</dbReference>
<dbReference type="PROSITE" id="PS00061">
    <property type="entry name" value="ADH_SHORT"/>
    <property type="match status" value="1"/>
</dbReference>
<dbReference type="Gene3D" id="3.40.50.720">
    <property type="entry name" value="NAD(P)-binding Rossmann-like Domain"/>
    <property type="match status" value="1"/>
</dbReference>
<feature type="domain" description="Ketoreductase" evidence="2">
    <location>
        <begin position="26"/>
        <end position="199"/>
    </location>
</feature>
<evidence type="ECO:0000256" key="1">
    <source>
        <dbReference type="ARBA" id="ARBA00006484"/>
    </source>
</evidence>
<dbReference type="InterPro" id="IPR020904">
    <property type="entry name" value="Sc_DH/Rdtase_CS"/>
</dbReference>
<dbReference type="CDD" id="cd05233">
    <property type="entry name" value="SDR_c"/>
    <property type="match status" value="1"/>
</dbReference>
<organism evidence="3 4">
    <name type="scientific">Pseudooceanicola lipolyticus</name>
    <dbReference type="NCBI Taxonomy" id="2029104"/>
    <lineage>
        <taxon>Bacteria</taxon>
        <taxon>Pseudomonadati</taxon>
        <taxon>Pseudomonadota</taxon>
        <taxon>Alphaproteobacteria</taxon>
        <taxon>Rhodobacterales</taxon>
        <taxon>Paracoccaceae</taxon>
        <taxon>Pseudooceanicola</taxon>
    </lineage>
</organism>
<dbReference type="InterPro" id="IPR002347">
    <property type="entry name" value="SDR_fam"/>
</dbReference>
<comment type="similarity">
    <text evidence="1">Belongs to the short-chain dehydrogenases/reductases (SDR) family.</text>
</comment>
<accession>A0A2M8J1P9</accession>
<dbReference type="PANTHER" id="PTHR42760">
    <property type="entry name" value="SHORT-CHAIN DEHYDROGENASES/REDUCTASES FAMILY MEMBER"/>
    <property type="match status" value="1"/>
</dbReference>
<dbReference type="AlphaFoldDB" id="A0A2M8J1P9"/>
<evidence type="ECO:0000259" key="2">
    <source>
        <dbReference type="SMART" id="SM00822"/>
    </source>
</evidence>
<dbReference type="InterPro" id="IPR036291">
    <property type="entry name" value="NAD(P)-bd_dom_sf"/>
</dbReference>